<feature type="transmembrane region" description="Helical" evidence="1">
    <location>
        <begin position="134"/>
        <end position="156"/>
    </location>
</feature>
<evidence type="ECO:0000313" key="5">
    <source>
        <dbReference type="Proteomes" id="UP000822142"/>
    </source>
</evidence>
<feature type="transmembrane region" description="Helical" evidence="1">
    <location>
        <begin position="265"/>
        <end position="287"/>
    </location>
</feature>
<dbReference type="Pfam" id="PF24677">
    <property type="entry name" value="DUF7657"/>
    <property type="match status" value="1"/>
</dbReference>
<keyword evidence="1" id="KW-0812">Transmembrane</keyword>
<reference evidence="4 5" key="1">
    <citation type="journal article" date="2020" name="Cell Host Microbe">
        <title>Functional and Genomic Variation between Human-Derived Isolates of Lachnospiraceae Reveals Inter- and Intra-Species Diversity.</title>
        <authorList>
            <person name="Sorbara M.T."/>
            <person name="Littmann E.R."/>
            <person name="Fontana E."/>
            <person name="Moody T.U."/>
            <person name="Kohout C.E."/>
            <person name="Gjonbalaj M."/>
            <person name="Eaton V."/>
            <person name="Seok R."/>
            <person name="Leiner I.M."/>
            <person name="Pamer E.G."/>
        </authorList>
    </citation>
    <scope>NUCLEOTIDE SEQUENCE [LARGE SCALE GENOMIC DNA]</scope>
    <source>
        <strain evidence="4 5">MSK.15.26</strain>
    </source>
</reference>
<feature type="transmembrane region" description="Helical" evidence="1">
    <location>
        <begin position="163"/>
        <end position="182"/>
    </location>
</feature>
<dbReference type="InterPro" id="IPR056071">
    <property type="entry name" value="DUF7654"/>
</dbReference>
<evidence type="ECO:0000259" key="2">
    <source>
        <dbReference type="Pfam" id="PF24672"/>
    </source>
</evidence>
<accession>A0ABX2I4H9</accession>
<dbReference type="Proteomes" id="UP000822142">
    <property type="component" value="Unassembled WGS sequence"/>
</dbReference>
<keyword evidence="5" id="KW-1185">Reference proteome</keyword>
<evidence type="ECO:0000313" key="4">
    <source>
        <dbReference type="EMBL" id="NSJ85200.1"/>
    </source>
</evidence>
<evidence type="ECO:0008006" key="6">
    <source>
        <dbReference type="Google" id="ProtNLM"/>
    </source>
</evidence>
<name>A0ABX2I4H9_BLAHA</name>
<protein>
    <recommendedName>
        <fullName evidence="6">Glycosyltransferase RgtA/B/C/D-like domain-containing protein</fullName>
    </recommendedName>
</protein>
<dbReference type="RefSeq" id="WP_173747925.1">
    <property type="nucleotide sequence ID" value="NZ_JAAITA010000002.1"/>
</dbReference>
<keyword evidence="1" id="KW-0472">Membrane</keyword>
<comment type="caution">
    <text evidence="4">The sequence shown here is derived from an EMBL/GenBank/DDBJ whole genome shotgun (WGS) entry which is preliminary data.</text>
</comment>
<feature type="domain" description="DUF7654" evidence="2">
    <location>
        <begin position="508"/>
        <end position="652"/>
    </location>
</feature>
<proteinExistence type="predicted"/>
<dbReference type="EMBL" id="JAAITA010000002">
    <property type="protein sequence ID" value="NSJ85200.1"/>
    <property type="molecule type" value="Genomic_DNA"/>
</dbReference>
<dbReference type="Pfam" id="PF24672">
    <property type="entry name" value="DUF7654"/>
    <property type="match status" value="1"/>
</dbReference>
<feature type="transmembrane region" description="Helical" evidence="1">
    <location>
        <begin position="426"/>
        <end position="444"/>
    </location>
</feature>
<feature type="transmembrane region" description="Helical" evidence="1">
    <location>
        <begin position="400"/>
        <end position="419"/>
    </location>
</feature>
<feature type="transmembrane region" description="Helical" evidence="1">
    <location>
        <begin position="362"/>
        <end position="380"/>
    </location>
</feature>
<feature type="transmembrane region" description="Helical" evidence="1">
    <location>
        <begin position="482"/>
        <end position="501"/>
    </location>
</feature>
<sequence>MENSKKRSTGIGEILYRFRYLIIVVVFAVSGFLELSGSSISMWEDFIGIQSQSGDGDLFGQARMIRSDEWAVNTPMAFSQYFAKDGSFPYFSETLRGAKTDAFIVYGQPVLSWEVIFRPFQWGYLLFAPARGLSFFWCGRFLALLMISFELGMYLFNRRKSYAVAYSALLSLSPVVQWWFAINGLVEMLVFGQAVLLIVSAYFNQRQYWKKILLALGLAWCGGCYILVFYPPWQIPLGYVFLFLLIGITAKEYKKDLWCWKKDIPVILGALLILGIAMGAIVCKSWNTIQTVMNTAYPGTRSFAGGGALRKLFNWAQGILYPFMEPAFGGTNVCEEASVISFFPLGILVGLWVLIKEKKRDAMLISLLTGTVFLTAYCVLPWPEILAKATLLSNCQPDRVVLAVGFISLILLLYASVISEKAPGKAAVGIVGVFFAGGTMVFLYKSLPELYVAKRQVAAVCVILTVSLILVGILWYKWKSTVFAWGCIVLAVLNGAFVNPIHKGVDVIYTNPLVQAVAAEADSDDKQGLWIVENIGFPCINIPIMTGAPTINCTNTYPVLERWKKLDSTGIYEDTYNRYVHIFMQLKEDGETVFENPQTAPDHLNITLPAKELKTLNVKHILTNRDLSEFESDNVKFKLKNQVGNYRIYDVITRE</sequence>
<gene>
    <name evidence="4" type="ORF">G5A70_03130</name>
</gene>
<feature type="transmembrane region" description="Helical" evidence="1">
    <location>
        <begin position="20"/>
        <end position="43"/>
    </location>
</feature>
<dbReference type="InterPro" id="IPR056074">
    <property type="entry name" value="DUF7657"/>
</dbReference>
<feature type="domain" description="DUF7657" evidence="3">
    <location>
        <begin position="17"/>
        <end position="414"/>
    </location>
</feature>
<evidence type="ECO:0000256" key="1">
    <source>
        <dbReference type="SAM" id="Phobius"/>
    </source>
</evidence>
<evidence type="ECO:0000259" key="3">
    <source>
        <dbReference type="Pfam" id="PF24677"/>
    </source>
</evidence>
<feature type="transmembrane region" description="Helical" evidence="1">
    <location>
        <begin position="337"/>
        <end position="355"/>
    </location>
</feature>
<feature type="transmembrane region" description="Helical" evidence="1">
    <location>
        <begin position="456"/>
        <end position="475"/>
    </location>
</feature>
<feature type="transmembrane region" description="Helical" evidence="1">
    <location>
        <begin position="188"/>
        <end position="205"/>
    </location>
</feature>
<feature type="transmembrane region" description="Helical" evidence="1">
    <location>
        <begin position="212"/>
        <end position="230"/>
    </location>
</feature>
<keyword evidence="1" id="KW-1133">Transmembrane helix</keyword>
<organism evidence="4 5">
    <name type="scientific">Blautia hansenii</name>
    <name type="common">Ruminococcus hansenii</name>
    <dbReference type="NCBI Taxonomy" id="1322"/>
    <lineage>
        <taxon>Bacteria</taxon>
        <taxon>Bacillati</taxon>
        <taxon>Bacillota</taxon>
        <taxon>Clostridia</taxon>
        <taxon>Lachnospirales</taxon>
        <taxon>Lachnospiraceae</taxon>
        <taxon>Blautia</taxon>
    </lineage>
</organism>